<evidence type="ECO:0000313" key="1">
    <source>
        <dbReference type="EMBL" id="AKQ01842.1"/>
    </source>
</evidence>
<protein>
    <submittedName>
        <fullName evidence="1">Uncharacterized protein</fullName>
    </submittedName>
</protein>
<reference evidence="1" key="1">
    <citation type="journal article" date="2015" name="ISME J.">
        <title>Aquifer environment selects for microbial species cohorts in sediment and groundwater.</title>
        <authorList>
            <person name="Hug L.A."/>
            <person name="Thomas B.C."/>
            <person name="Brown C.T."/>
            <person name="Frischkorn K.R."/>
            <person name="Williams K.H."/>
            <person name="Tringe S.G."/>
            <person name="Banfield J.F."/>
        </authorList>
    </citation>
    <scope>NUCLEOTIDE SEQUENCE</scope>
</reference>
<organism evidence="1">
    <name type="scientific">uncultured Parcubacteria bacterium Rifle_16ft_4_minimus_2958</name>
    <dbReference type="NCBI Taxonomy" id="1665137"/>
    <lineage>
        <taxon>Bacteria</taxon>
        <taxon>Candidatus Parcubacteria</taxon>
        <taxon>environmental samples</taxon>
    </lineage>
</organism>
<accession>A0A0H4T5Y0</accession>
<sequence length="72" mass="8579">MSTLYHKNHSMSTARLARYLLTKRGDQDRMGIEPLENPLFFFSSQLWGLKNLSAIFLKVYQWPKHLSKPKRR</sequence>
<name>A0A0H4T5Y0_9BACT</name>
<proteinExistence type="predicted"/>
<dbReference type="AlphaFoldDB" id="A0A0H4T5Y0"/>
<dbReference type="EMBL" id="KT006981">
    <property type="protein sequence ID" value="AKQ01842.1"/>
    <property type="molecule type" value="Genomic_DNA"/>
</dbReference>